<sequence>MGRVKCCADGCKINAQPQHQFPNPKKDWNRYNTYTSHQLLQNARINIRKDMTPPPKKKRILYTTVKKLSKRLKQMKETNASFKRRLFEAKQLVNEKSVEETLTTLNRVAAGFIECQLREANKSPKQHRFTTDDKILALTLFKKSSKAYRFLSKTISNAAKYINVIWDEMSIAPAINFNEKRDCIEGFHDFGKEKRLLEIDDHELVFIVRGLKTRIKQPISYAFSSKGDAKAQEIKEILQKLLGLLIKIGFKPVVTKIKCAKEKRDYSDGRFEIDGFKIFPQFDPPHLLKRIRNNFLNRNIQYGTGLEKSVAKWKHIVKLYEIDNASNIIDGLKALSHLTDQHVYKDKIKTMKVKYAAQIFSQRLAVTLTLAGKFGDPPVIAWESEGDLHVDLGLQWGSTSVGLYSLKGTSQCQFETPPRNSFLVKDNVRDRDLIGSQKLKVDTNEVAIR</sequence>
<evidence type="ECO:0000313" key="5">
    <source>
        <dbReference type="Proteomes" id="UP000801492"/>
    </source>
</evidence>
<accession>A0A8K0DHE3</accession>
<evidence type="ECO:0000256" key="1">
    <source>
        <dbReference type="SAM" id="Coils"/>
    </source>
</evidence>
<reference evidence="4" key="1">
    <citation type="submission" date="2019-08" db="EMBL/GenBank/DDBJ databases">
        <title>The genome of the North American firefly Photinus pyralis.</title>
        <authorList>
            <consortium name="Photinus pyralis genome working group"/>
            <person name="Fallon T.R."/>
            <person name="Sander Lower S.E."/>
            <person name="Weng J.-K."/>
        </authorList>
    </citation>
    <scope>NUCLEOTIDE SEQUENCE</scope>
    <source>
        <strain evidence="4">TRF0915ILg1</strain>
        <tissue evidence="4">Whole body</tissue>
    </source>
</reference>
<dbReference type="OrthoDB" id="7474070at2759"/>
<organism evidence="4 5">
    <name type="scientific">Ignelater luminosus</name>
    <name type="common">Cucubano</name>
    <name type="synonym">Pyrophorus luminosus</name>
    <dbReference type="NCBI Taxonomy" id="2038154"/>
    <lineage>
        <taxon>Eukaryota</taxon>
        <taxon>Metazoa</taxon>
        <taxon>Ecdysozoa</taxon>
        <taxon>Arthropoda</taxon>
        <taxon>Hexapoda</taxon>
        <taxon>Insecta</taxon>
        <taxon>Pterygota</taxon>
        <taxon>Neoptera</taxon>
        <taxon>Endopterygota</taxon>
        <taxon>Coleoptera</taxon>
        <taxon>Polyphaga</taxon>
        <taxon>Elateriformia</taxon>
        <taxon>Elateroidea</taxon>
        <taxon>Elateridae</taxon>
        <taxon>Agrypninae</taxon>
        <taxon>Pyrophorini</taxon>
        <taxon>Ignelater</taxon>
    </lineage>
</organism>
<dbReference type="InterPro" id="IPR048366">
    <property type="entry name" value="TNP-like_GBD"/>
</dbReference>
<keyword evidence="5" id="KW-1185">Reference proteome</keyword>
<feature type="domain" description="Transposable element P transposase-like GTP-binding insertion" evidence="3">
    <location>
        <begin position="286"/>
        <end position="373"/>
    </location>
</feature>
<dbReference type="Proteomes" id="UP000801492">
    <property type="component" value="Unassembled WGS sequence"/>
</dbReference>
<dbReference type="AlphaFoldDB" id="A0A8K0DHE3"/>
<dbReference type="InterPro" id="IPR048365">
    <property type="entry name" value="TNP-like_RNaseH_N"/>
</dbReference>
<evidence type="ECO:0000259" key="2">
    <source>
        <dbReference type="Pfam" id="PF21787"/>
    </source>
</evidence>
<comment type="caution">
    <text evidence="4">The sequence shown here is derived from an EMBL/GenBank/DDBJ whole genome shotgun (WGS) entry which is preliminary data.</text>
</comment>
<keyword evidence="1" id="KW-0175">Coiled coil</keyword>
<gene>
    <name evidence="4" type="ORF">ILUMI_01903</name>
</gene>
<evidence type="ECO:0000313" key="4">
    <source>
        <dbReference type="EMBL" id="KAF2904271.1"/>
    </source>
</evidence>
<dbReference type="Pfam" id="PF21788">
    <property type="entry name" value="TNP-like_GBD"/>
    <property type="match status" value="1"/>
</dbReference>
<proteinExistence type="predicted"/>
<feature type="coiled-coil region" evidence="1">
    <location>
        <begin position="65"/>
        <end position="92"/>
    </location>
</feature>
<evidence type="ECO:0000259" key="3">
    <source>
        <dbReference type="Pfam" id="PF21788"/>
    </source>
</evidence>
<name>A0A8K0DHE3_IGNLU</name>
<dbReference type="Pfam" id="PF21787">
    <property type="entry name" value="TNP-like_RNaseH_N"/>
    <property type="match status" value="1"/>
</dbReference>
<dbReference type="EMBL" id="VTPC01000804">
    <property type="protein sequence ID" value="KAF2904271.1"/>
    <property type="molecule type" value="Genomic_DNA"/>
</dbReference>
<protein>
    <submittedName>
        <fullName evidence="4">Uncharacterized protein</fullName>
    </submittedName>
</protein>
<feature type="domain" description="Transposable element P transposase-like RNase H" evidence="2">
    <location>
        <begin position="149"/>
        <end position="254"/>
    </location>
</feature>